<dbReference type="HOGENOM" id="CLU_240908_0_0_6"/>
<dbReference type="PROSITE" id="PS51450">
    <property type="entry name" value="LRR"/>
    <property type="match status" value="4"/>
</dbReference>
<reference evidence="4" key="1">
    <citation type="journal article" date="2014" name="ISME J.">
        <title>Ecophysiology of Thioploca ingrica as revealed by the complete genome sequence supplemented with proteomic evidence.</title>
        <authorList>
            <person name="Kojima H."/>
            <person name="Ogura Y."/>
            <person name="Yamamoto N."/>
            <person name="Togashi T."/>
            <person name="Mori H."/>
            <person name="Watanabe T."/>
            <person name="Nemoto F."/>
            <person name="Kurokawa K."/>
            <person name="Hayashi T."/>
            <person name="Fukui M."/>
        </authorList>
    </citation>
    <scope>NUCLEOTIDE SEQUENCE [LARGE SCALE GENOMIC DNA]</scope>
</reference>
<dbReference type="SMART" id="SM00364">
    <property type="entry name" value="LRR_BAC"/>
    <property type="match status" value="7"/>
</dbReference>
<sequence>MKGRLKNNLINWLALVSNLTQGLFLLVCLGIPPALAATDCKQVNQISPPECNTLVALYKNTDGPNWNDSQTNNWNVTNEPCQWAGITCENEHVTQINREYVNLVGTLPDLSALTFLQSLDLGTNCGLRCGGWNNSQLTGTLPNLSALTQLTFLDLSGNKFSGTINISSLPSSLQELYLQYNQLEGPIPNFKEKLTKLTHLNLGGNSLTGPIDGLYFPPSLKLLSLYGTPLNQPLSDLSSLINLTDLDLGYTQLSGTIDANYFPKSLTTLYLDGNPFNQPIPNLSSLTHLTYLYLGNAQLSGSINVSFFPTSLQSLSLGSNPLEGNIPSFSALNNLHYLDLSYNPQLKGIIDASLFPLSLQNLSLNGTPLNQPIPNLSTLSNLNSLDLNGTQLTGTINSAYFPPNLTNLSLGGNQLHGSIPDFSKVTGLQNLSLSNNQLTGTIPDLTALSQLWSLDLSSNQLTGSIPNLPTSLGYLYLNNNQLSGSIPILPTSLYNLYLNNNQLSGPIPTLPTSLGNLYLNNNQLSGDIPLSFTKLTNICSQCPDKPELCQSCLDLSNNYLNTLAKPEVLAFLEAPGNKDPDWAKTQTFLLFKCPAGGSFGIKPDPNKFDFGTAVVNDQTTIILSTRSQDCGDFKVKGIEFVGTSKNEFAFTGDPQNDCYEGEWNAHHYSSCQFILTFTPKLAGVKDDLAFKLVFDPNMETPLISIKANAVASGSPEIKVTPPEHNFGEVSLGYNTNTQTFTLTNSGNVSLKSPAFAITGTHPLDFTFDSWSCDYKNVLLPNEQEQCDFMAQFIPRTAGDKQADLTITSSNVPDAKKIPLSGKAKTPEACDTGITNESLGNGNWNNPDTWSKKSVPTETDNVKIKSGHTITGAEYAIVNALCIEEAGILESPNRQGTSLTLHAKSYLENKGTIRGQAGANEAQEATTCKGDYWNTIGTENCAQPGASLILSVGHDPENLFRNEGIIKAGNGGDGKLHHAYGGNINIYGATIIDSLTETNCGMIKSGDGGSVSNETENVINKLKNIPQRCLDILNELTNISNQYGSVTNESTNVTQISSGRSGKGGNLTLIADYSLYTQGEVIVAAGDGGNCNTEQTQGGNGGNLRFNASKRIDLSGGYFGAGKGSTHCQTNGIPGNSSSDPSVISLSGASTRINGGNITLFGGDDWVLDLSNLSQAAIQATGDITLAVGKDSIIDLRGNKASILEAGGQVNLFADEILLDTGANLHQIITAKNIVVGPSKILYDVALLGAGKYSGEPGTTLSVPLVIANNGPKADTYTLKVDNQKGWALSEISPTVAVKELGIQELSFTVTLPNERGASNLITLTATSQEDLSVTSVATILVTVASQSNTAEQEIVKLPETVVISVPATHLCPDNGQINGLCDNREHTLTNATLGAAASIAGGNLSGVIDNQGLVSQVTIQPDTILTGGRLTGYIVNHGTLKDFNFVGAQVVGGILAGQITNTSQIGGYFQDVNLAAGTQITGGKLAGKITGETSAPAVLEQLEIIDGSRIEHVIIGKGVKLAADVALGGGVQFQDPSQDPRLLTTEQTLTCDTELPLLEVTTHSMQYQAAGGATVNGGLFEPQVTVKLAAEVEVRGVLCATKEVLGKEAEVVVYADYQPLDSTQVQSHYMLDNQREVQPWDRKDEHLVALGSTVIKSKQEVGLYRGVFPVTGKVTLYFGYRLTDGTMVTPAKGIVVNIEP</sequence>
<accession>A0A090BW10</accession>
<dbReference type="InterPro" id="IPR013783">
    <property type="entry name" value="Ig-like_fold"/>
</dbReference>
<dbReference type="Pfam" id="PF08263">
    <property type="entry name" value="LRRNT_2"/>
    <property type="match status" value="1"/>
</dbReference>
<keyword evidence="4" id="KW-0675">Receptor</keyword>
<evidence type="ECO:0000256" key="2">
    <source>
        <dbReference type="SAM" id="SignalP"/>
    </source>
</evidence>
<protein>
    <submittedName>
        <fullName evidence="4">Receptor protein kinase-like protein</fullName>
    </submittedName>
</protein>
<dbReference type="GO" id="GO:0016301">
    <property type="term" value="F:kinase activity"/>
    <property type="evidence" value="ECO:0007669"/>
    <property type="project" value="UniProtKB-KW"/>
</dbReference>
<dbReference type="Proteomes" id="UP000031623">
    <property type="component" value="Chromosome"/>
</dbReference>
<dbReference type="PANTHER" id="PTHR46662">
    <property type="entry name" value="DI-GLUCOSE BINDING PROTEIN WITH LEUCINE-RICH REPEAT DOMAIN-CONTAINING PROTEIN"/>
    <property type="match status" value="1"/>
</dbReference>
<dbReference type="EMBL" id="AP014633">
    <property type="protein sequence ID" value="BAP57791.1"/>
    <property type="molecule type" value="Genomic_DNA"/>
</dbReference>
<feature type="chain" id="PRO_5001853462" evidence="2">
    <location>
        <begin position="37"/>
        <end position="1700"/>
    </location>
</feature>
<feature type="signal peptide" evidence="2">
    <location>
        <begin position="1"/>
        <end position="36"/>
    </location>
</feature>
<organism evidence="4 5">
    <name type="scientific">Thioploca ingrica</name>
    <dbReference type="NCBI Taxonomy" id="40754"/>
    <lineage>
        <taxon>Bacteria</taxon>
        <taxon>Pseudomonadati</taxon>
        <taxon>Pseudomonadota</taxon>
        <taxon>Gammaproteobacteria</taxon>
        <taxon>Thiotrichales</taxon>
        <taxon>Thiotrichaceae</taxon>
        <taxon>Thioploca</taxon>
    </lineage>
</organism>
<evidence type="ECO:0000256" key="1">
    <source>
        <dbReference type="SAM" id="MobiDB-lite"/>
    </source>
</evidence>
<evidence type="ECO:0000313" key="5">
    <source>
        <dbReference type="Proteomes" id="UP000031623"/>
    </source>
</evidence>
<evidence type="ECO:0000259" key="3">
    <source>
        <dbReference type="Pfam" id="PF08263"/>
    </source>
</evidence>
<keyword evidence="2" id="KW-0732">Signal</keyword>
<dbReference type="STRING" id="40754.THII_3494"/>
<feature type="compositionally biased region" description="Polar residues" evidence="1">
    <location>
        <begin position="832"/>
        <end position="854"/>
    </location>
</feature>
<keyword evidence="4" id="KW-0418">Kinase</keyword>
<dbReference type="Gene3D" id="3.80.10.10">
    <property type="entry name" value="Ribonuclease Inhibitor"/>
    <property type="match status" value="2"/>
</dbReference>
<dbReference type="NCBIfam" id="NF012200">
    <property type="entry name" value="choice_anch_D"/>
    <property type="match status" value="1"/>
</dbReference>
<dbReference type="KEGG" id="tig:THII_3494"/>
<dbReference type="Pfam" id="PF00560">
    <property type="entry name" value="LRR_1"/>
    <property type="match status" value="3"/>
</dbReference>
<name>A0A090BW10_9GAMM</name>
<dbReference type="OrthoDB" id="5664384at2"/>
<dbReference type="InterPro" id="IPR001611">
    <property type="entry name" value="Leu-rich_rpt"/>
</dbReference>
<feature type="region of interest" description="Disordered" evidence="1">
    <location>
        <begin position="817"/>
        <end position="854"/>
    </location>
</feature>
<keyword evidence="5" id="KW-1185">Reference proteome</keyword>
<dbReference type="SUPFAM" id="SSF52058">
    <property type="entry name" value="L domain-like"/>
    <property type="match status" value="1"/>
</dbReference>
<dbReference type="InterPro" id="IPR013210">
    <property type="entry name" value="LRR_N_plant-typ"/>
</dbReference>
<evidence type="ECO:0000313" key="4">
    <source>
        <dbReference type="EMBL" id="BAP57791.1"/>
    </source>
</evidence>
<dbReference type="Gene3D" id="2.60.40.10">
    <property type="entry name" value="Immunoglobulins"/>
    <property type="match status" value="1"/>
</dbReference>
<dbReference type="PANTHER" id="PTHR46662:SF104">
    <property type="entry name" value="GPI-ANCHORED ADHESIN-LIKE PROTEIN PGA55-RELATED"/>
    <property type="match status" value="1"/>
</dbReference>
<feature type="domain" description="Leucine-rich repeat-containing N-terminal plant-type" evidence="3">
    <location>
        <begin position="52"/>
        <end position="88"/>
    </location>
</feature>
<dbReference type="InterPro" id="IPR032675">
    <property type="entry name" value="LRR_dom_sf"/>
</dbReference>
<dbReference type="SUPFAM" id="SSF52047">
    <property type="entry name" value="RNI-like"/>
    <property type="match status" value="1"/>
</dbReference>
<dbReference type="SMART" id="SM00365">
    <property type="entry name" value="LRR_SD22"/>
    <property type="match status" value="7"/>
</dbReference>
<keyword evidence="4" id="KW-0808">Transferase</keyword>
<gene>
    <name evidence="4" type="ORF">THII_3494</name>
</gene>
<proteinExistence type="predicted"/>